<feature type="chain" id="PRO_5038397069" evidence="9">
    <location>
        <begin position="20"/>
        <end position="451"/>
    </location>
</feature>
<dbReference type="OrthoDB" id="2060074at2"/>
<evidence type="ECO:0000313" key="11">
    <source>
        <dbReference type="Proteomes" id="UP000078534"/>
    </source>
</evidence>
<keyword evidence="3" id="KW-1003">Cell membrane</keyword>
<sequence length="451" mass="50153">MKKTRLLSLLMAMVLVVLAALTGCSSTSKEDDGSANGGSTEADVSWKDKDPKEIEGEITFITQRTDIVDTVFPEYEKEFQKIYPNVEVNFEALTDYGGQITPRMNTEDYGDVLLMAPQVPIEDIPNFFEPLGKLAEMEKDYMGVEERAVDGTVYGIPIAVTYTGVVYNKKVFAEAGIEKTPKTIDEFMEALNKVKDNTDAIPMYTNYAAGWPLTQWQGAITTVAGDAAYYNQTLVNEKDPLVPGKPQYELYKIMYDIAKQGLIEKDPLTTDWELSKEMMGKGEIATMVLGSWAIDQIKGVSENPDDIGYMPFPTNAEEVIFPLGADLQIGVNKHTEHKDAALAWVDWFIHDSGYAVEQAGGISAAKSVPLPEELKAYEEQGVVFSLLEPAKEGQEGLLDQIDKESEVGFWLEDNKKRIIEAAIGNRDETYEDINKELNADWNEAAEKIKGE</sequence>
<dbReference type="PROSITE" id="PS51257">
    <property type="entry name" value="PROKAR_LIPOPROTEIN"/>
    <property type="match status" value="1"/>
</dbReference>
<comment type="caution">
    <text evidence="10">The sequence shown here is derived from an EMBL/GenBank/DDBJ whole genome shotgun (WGS) entry which is preliminary data.</text>
</comment>
<keyword evidence="5" id="KW-0472">Membrane</keyword>
<feature type="region of interest" description="Disordered" evidence="8">
    <location>
        <begin position="26"/>
        <end position="48"/>
    </location>
</feature>
<evidence type="ECO:0000256" key="2">
    <source>
        <dbReference type="ARBA" id="ARBA00022448"/>
    </source>
</evidence>
<dbReference type="EMBL" id="LWSG01000008">
    <property type="protein sequence ID" value="OAS87596.1"/>
    <property type="molecule type" value="Genomic_DNA"/>
</dbReference>
<dbReference type="PANTHER" id="PTHR43649">
    <property type="entry name" value="ARABINOSE-BINDING PROTEIN-RELATED"/>
    <property type="match status" value="1"/>
</dbReference>
<evidence type="ECO:0000256" key="3">
    <source>
        <dbReference type="ARBA" id="ARBA00022475"/>
    </source>
</evidence>
<reference evidence="11" key="1">
    <citation type="submission" date="2016-04" db="EMBL/GenBank/DDBJ databases">
        <authorList>
            <person name="Lyu Z."/>
            <person name="Lyu W."/>
        </authorList>
    </citation>
    <scope>NUCLEOTIDE SEQUENCE [LARGE SCALE GENOMIC DNA]</scope>
    <source>
        <strain evidence="11">C44</strain>
    </source>
</reference>
<dbReference type="InterPro" id="IPR050490">
    <property type="entry name" value="Bact_solute-bd_prot1"/>
</dbReference>
<dbReference type="RefSeq" id="WP_066329734.1">
    <property type="nucleotide sequence ID" value="NZ_LWSG01000008.1"/>
</dbReference>
<dbReference type="InterPro" id="IPR006061">
    <property type="entry name" value="SBP_1_CS"/>
</dbReference>
<keyword evidence="2" id="KW-0813">Transport</keyword>
<dbReference type="Pfam" id="PF01547">
    <property type="entry name" value="SBP_bac_1"/>
    <property type="match status" value="1"/>
</dbReference>
<evidence type="ECO:0000256" key="7">
    <source>
        <dbReference type="ARBA" id="ARBA00023288"/>
    </source>
</evidence>
<dbReference type="InterPro" id="IPR006059">
    <property type="entry name" value="SBP"/>
</dbReference>
<evidence type="ECO:0000256" key="5">
    <source>
        <dbReference type="ARBA" id="ARBA00023136"/>
    </source>
</evidence>
<evidence type="ECO:0000313" key="10">
    <source>
        <dbReference type="EMBL" id="OAS87596.1"/>
    </source>
</evidence>
<gene>
    <name evidence="10" type="ORF">A6K24_19315</name>
</gene>
<evidence type="ECO:0000256" key="6">
    <source>
        <dbReference type="ARBA" id="ARBA00023139"/>
    </source>
</evidence>
<dbReference type="STRING" id="152268.A6K24_19315"/>
<dbReference type="GO" id="GO:0055085">
    <property type="term" value="P:transmembrane transport"/>
    <property type="evidence" value="ECO:0007669"/>
    <property type="project" value="InterPro"/>
</dbReference>
<keyword evidence="11" id="KW-1185">Reference proteome</keyword>
<evidence type="ECO:0000256" key="8">
    <source>
        <dbReference type="SAM" id="MobiDB-lite"/>
    </source>
</evidence>
<evidence type="ECO:0000256" key="1">
    <source>
        <dbReference type="ARBA" id="ARBA00008520"/>
    </source>
</evidence>
<name>A0A179T0H8_9BACI</name>
<proteinExistence type="inferred from homology"/>
<feature type="signal peptide" evidence="9">
    <location>
        <begin position="1"/>
        <end position="19"/>
    </location>
</feature>
<dbReference type="Proteomes" id="UP000078534">
    <property type="component" value="Unassembled WGS sequence"/>
</dbReference>
<organism evidence="10 11">
    <name type="scientific">Metabacillus litoralis</name>
    <dbReference type="NCBI Taxonomy" id="152268"/>
    <lineage>
        <taxon>Bacteria</taxon>
        <taxon>Bacillati</taxon>
        <taxon>Bacillota</taxon>
        <taxon>Bacilli</taxon>
        <taxon>Bacillales</taxon>
        <taxon>Bacillaceae</taxon>
        <taxon>Metabacillus</taxon>
    </lineage>
</organism>
<comment type="similarity">
    <text evidence="1">Belongs to the bacterial solute-binding protein 1 family.</text>
</comment>
<dbReference type="Gene3D" id="3.40.190.10">
    <property type="entry name" value="Periplasmic binding protein-like II"/>
    <property type="match status" value="2"/>
</dbReference>
<accession>A0A179T0H8</accession>
<dbReference type="PANTHER" id="PTHR43649:SF33">
    <property type="entry name" value="POLYGALACTURONAN_RHAMNOGALACTURONAN-BINDING PROTEIN YTCQ"/>
    <property type="match status" value="1"/>
</dbReference>
<keyword evidence="6" id="KW-0564">Palmitate</keyword>
<keyword evidence="4 9" id="KW-0732">Signal</keyword>
<dbReference type="SUPFAM" id="SSF53850">
    <property type="entry name" value="Periplasmic binding protein-like II"/>
    <property type="match status" value="1"/>
</dbReference>
<protein>
    <submittedName>
        <fullName evidence="10">Sugar ABC transporter substrate-binding protein</fullName>
    </submittedName>
</protein>
<evidence type="ECO:0000256" key="4">
    <source>
        <dbReference type="ARBA" id="ARBA00022729"/>
    </source>
</evidence>
<dbReference type="AlphaFoldDB" id="A0A179T0H8"/>
<dbReference type="PROSITE" id="PS01037">
    <property type="entry name" value="SBP_BACTERIAL_1"/>
    <property type="match status" value="1"/>
</dbReference>
<evidence type="ECO:0000256" key="9">
    <source>
        <dbReference type="SAM" id="SignalP"/>
    </source>
</evidence>
<keyword evidence="7" id="KW-0449">Lipoprotein</keyword>